<proteinExistence type="predicted"/>
<protein>
    <submittedName>
        <fullName evidence="1">Uncharacterized protein</fullName>
    </submittedName>
</protein>
<organism evidence="1">
    <name type="scientific">Eutreptiella gymnastica</name>
    <dbReference type="NCBI Taxonomy" id="73025"/>
    <lineage>
        <taxon>Eukaryota</taxon>
        <taxon>Discoba</taxon>
        <taxon>Euglenozoa</taxon>
        <taxon>Euglenida</taxon>
        <taxon>Spirocuta</taxon>
        <taxon>Euglenophyceae</taxon>
        <taxon>Eutreptiales</taxon>
        <taxon>Eutreptiaceae</taxon>
        <taxon>Eutreptiella</taxon>
    </lineage>
</organism>
<dbReference type="EMBL" id="HBJA01145753">
    <property type="protein sequence ID" value="CAE0838741.1"/>
    <property type="molecule type" value="Transcribed_RNA"/>
</dbReference>
<accession>A0A7S4LMK7</accession>
<gene>
    <name evidence="1" type="ORF">EGYM00163_LOCUS50113</name>
</gene>
<name>A0A7S4LMK7_9EUGL</name>
<sequence>MYMEGQSTAGASMASFHGAKNQKKCKGTDCIQLLQSRAAGSPLTLDVVFVSISPTPYLIDLCKSKTGHVTEQQFVFRIVLYVEPAAHSNPTEGKVLPLRFLHI</sequence>
<reference evidence="1" key="1">
    <citation type="submission" date="2021-01" db="EMBL/GenBank/DDBJ databases">
        <authorList>
            <person name="Corre E."/>
            <person name="Pelletier E."/>
            <person name="Niang G."/>
            <person name="Scheremetjew M."/>
            <person name="Finn R."/>
            <person name="Kale V."/>
            <person name="Holt S."/>
            <person name="Cochrane G."/>
            <person name="Meng A."/>
            <person name="Brown T."/>
            <person name="Cohen L."/>
        </authorList>
    </citation>
    <scope>NUCLEOTIDE SEQUENCE</scope>
    <source>
        <strain evidence="1">CCMP1594</strain>
    </source>
</reference>
<dbReference type="AlphaFoldDB" id="A0A7S4LMK7"/>
<evidence type="ECO:0000313" key="1">
    <source>
        <dbReference type="EMBL" id="CAE0838741.1"/>
    </source>
</evidence>